<dbReference type="Proteomes" id="UP000078200">
    <property type="component" value="Unassembled WGS sequence"/>
</dbReference>
<accession>A0A1A9V7D1</accession>
<feature type="compositionally biased region" description="Basic and acidic residues" evidence="1">
    <location>
        <begin position="98"/>
        <end position="115"/>
    </location>
</feature>
<feature type="compositionally biased region" description="Low complexity" evidence="1">
    <location>
        <begin position="134"/>
        <end position="170"/>
    </location>
</feature>
<dbReference type="EnsemblMetazoa" id="GAUT028262-RA">
    <property type="protein sequence ID" value="GAUT028262-PA"/>
    <property type="gene ID" value="GAUT028262"/>
</dbReference>
<name>A0A1A9V7D1_GLOAU</name>
<organism evidence="3 4">
    <name type="scientific">Glossina austeni</name>
    <name type="common">Savannah tsetse fly</name>
    <dbReference type="NCBI Taxonomy" id="7395"/>
    <lineage>
        <taxon>Eukaryota</taxon>
        <taxon>Metazoa</taxon>
        <taxon>Ecdysozoa</taxon>
        <taxon>Arthropoda</taxon>
        <taxon>Hexapoda</taxon>
        <taxon>Insecta</taxon>
        <taxon>Pterygota</taxon>
        <taxon>Neoptera</taxon>
        <taxon>Endopterygota</taxon>
        <taxon>Diptera</taxon>
        <taxon>Brachycera</taxon>
        <taxon>Muscomorpha</taxon>
        <taxon>Hippoboscoidea</taxon>
        <taxon>Glossinidae</taxon>
        <taxon>Glossina</taxon>
    </lineage>
</organism>
<keyword evidence="4" id="KW-1185">Reference proteome</keyword>
<evidence type="ECO:0000313" key="4">
    <source>
        <dbReference type="Proteomes" id="UP000078200"/>
    </source>
</evidence>
<evidence type="ECO:0000313" key="3">
    <source>
        <dbReference type="EnsemblMetazoa" id="GAUT028262-PA"/>
    </source>
</evidence>
<dbReference type="AlphaFoldDB" id="A0A1A9V7D1"/>
<reference evidence="3" key="1">
    <citation type="submission" date="2020-05" db="UniProtKB">
        <authorList>
            <consortium name="EnsemblMetazoa"/>
        </authorList>
    </citation>
    <scope>IDENTIFICATION</scope>
    <source>
        <strain evidence="3">TTRI</strain>
    </source>
</reference>
<feature type="region of interest" description="Disordered" evidence="1">
    <location>
        <begin position="90"/>
        <end position="178"/>
    </location>
</feature>
<dbReference type="STRING" id="7395.A0A1A9V7D1"/>
<sequence length="350" mass="39398">MEKYFLILLVTAFVILSTIPTARTKSCYNLTNKETQKSLQEDPNVLTTPTTMISKENTNLTSSLLNFITKKDAPTYLEDNALRTQKFKENAAVTSTLNEDKNAERAEPPTHKMDTETTQTPEDAKDVTLKNTVAEPPTTTPAAENDRNTTSTNTTPTSTSTTEPTSQSTTIGNIGLENANNPNQAVAIYFNKKIEETLQRYRRLPERTDYDREVNSILHDLQKLPEHTAIEEDFNRIESVLRVLFIYQIQRELLEAEARAAREYLRNLTDNDAVDYRIKIDAIKQSIFLLEAQEGRLKDLGDALRKYEVFVSNLPSSASSAISTDSEATFTFEQILTLLQAINETLTVAS</sequence>
<feature type="chain" id="PRO_5008399182" evidence="2">
    <location>
        <begin position="25"/>
        <end position="350"/>
    </location>
</feature>
<dbReference type="VEuPathDB" id="VectorBase:GAUT028262"/>
<feature type="signal peptide" evidence="2">
    <location>
        <begin position="1"/>
        <end position="24"/>
    </location>
</feature>
<keyword evidence="2" id="KW-0732">Signal</keyword>
<proteinExistence type="predicted"/>
<protein>
    <submittedName>
        <fullName evidence="3">Uncharacterized protein</fullName>
    </submittedName>
</protein>
<evidence type="ECO:0000256" key="1">
    <source>
        <dbReference type="SAM" id="MobiDB-lite"/>
    </source>
</evidence>
<evidence type="ECO:0000256" key="2">
    <source>
        <dbReference type="SAM" id="SignalP"/>
    </source>
</evidence>